<evidence type="ECO:0000313" key="1">
    <source>
        <dbReference type="EMBL" id="KAJ7554482.1"/>
    </source>
</evidence>
<dbReference type="EMBL" id="CM055097">
    <property type="protein sequence ID" value="KAJ7554482.1"/>
    <property type="molecule type" value="Genomic_DNA"/>
</dbReference>
<sequence>MFANTDSLNKPNMILLAHHISFKPVRVLTRAQRQQQEQQQNNEKSADPNGSHLTAFTLPKDYSDPNVEQRQYNEFREEFLREEGHTESLLSAQIPDKEQSLQGLEVFSDLLQAQLTMPFHSALKSFTGLH</sequence>
<dbReference type="Proteomes" id="UP001162992">
    <property type="component" value="Chromosome 6"/>
</dbReference>
<name>A0ACC2DK97_DIPCM</name>
<protein>
    <submittedName>
        <fullName evidence="1">Uncharacterized protein</fullName>
    </submittedName>
</protein>
<gene>
    <name evidence="1" type="ORF">O6H91_06G142800</name>
</gene>
<comment type="caution">
    <text evidence="1">The sequence shown here is derived from an EMBL/GenBank/DDBJ whole genome shotgun (WGS) entry which is preliminary data.</text>
</comment>
<organism evidence="1 2">
    <name type="scientific">Diphasiastrum complanatum</name>
    <name type="common">Issler's clubmoss</name>
    <name type="synonym">Lycopodium complanatum</name>
    <dbReference type="NCBI Taxonomy" id="34168"/>
    <lineage>
        <taxon>Eukaryota</taxon>
        <taxon>Viridiplantae</taxon>
        <taxon>Streptophyta</taxon>
        <taxon>Embryophyta</taxon>
        <taxon>Tracheophyta</taxon>
        <taxon>Lycopodiopsida</taxon>
        <taxon>Lycopodiales</taxon>
        <taxon>Lycopodiaceae</taxon>
        <taxon>Lycopodioideae</taxon>
        <taxon>Diphasiastrum</taxon>
    </lineage>
</organism>
<proteinExistence type="predicted"/>
<evidence type="ECO:0000313" key="2">
    <source>
        <dbReference type="Proteomes" id="UP001162992"/>
    </source>
</evidence>
<reference evidence="2" key="1">
    <citation type="journal article" date="2024" name="Proc. Natl. Acad. Sci. U.S.A.">
        <title>Extraordinary preservation of gene collinearity over three hundred million years revealed in homosporous lycophytes.</title>
        <authorList>
            <person name="Li C."/>
            <person name="Wickell D."/>
            <person name="Kuo L.Y."/>
            <person name="Chen X."/>
            <person name="Nie B."/>
            <person name="Liao X."/>
            <person name="Peng D."/>
            <person name="Ji J."/>
            <person name="Jenkins J."/>
            <person name="Williams M."/>
            <person name="Shu S."/>
            <person name="Plott C."/>
            <person name="Barry K."/>
            <person name="Rajasekar S."/>
            <person name="Grimwood J."/>
            <person name="Han X."/>
            <person name="Sun S."/>
            <person name="Hou Z."/>
            <person name="He W."/>
            <person name="Dai G."/>
            <person name="Sun C."/>
            <person name="Schmutz J."/>
            <person name="Leebens-Mack J.H."/>
            <person name="Li F.W."/>
            <person name="Wang L."/>
        </authorList>
    </citation>
    <scope>NUCLEOTIDE SEQUENCE [LARGE SCALE GENOMIC DNA]</scope>
    <source>
        <strain evidence="2">cv. PW_Plant_1</strain>
    </source>
</reference>
<keyword evidence="2" id="KW-1185">Reference proteome</keyword>
<accession>A0ACC2DK97</accession>